<dbReference type="Proteomes" id="UP001500449">
    <property type="component" value="Unassembled WGS sequence"/>
</dbReference>
<protein>
    <submittedName>
        <fullName evidence="2">SRPBCC family protein</fullName>
    </submittedName>
</protein>
<dbReference type="CDD" id="cd08861">
    <property type="entry name" value="OtcD1_ARO-CYC_like"/>
    <property type="match status" value="2"/>
</dbReference>
<evidence type="ECO:0000313" key="3">
    <source>
        <dbReference type="Proteomes" id="UP001500449"/>
    </source>
</evidence>
<keyword evidence="3" id="KW-1185">Reference proteome</keyword>
<feature type="domain" description="Coenzyme Q-binding protein COQ10 START" evidence="1">
    <location>
        <begin position="180"/>
        <end position="294"/>
    </location>
</feature>
<dbReference type="Gene3D" id="3.30.530.20">
    <property type="match status" value="2"/>
</dbReference>
<accession>A0ABN2N4E7</accession>
<gene>
    <name evidence="2" type="ORF">GCM10009836_35230</name>
</gene>
<dbReference type="EMBL" id="BAAAQK010000009">
    <property type="protein sequence ID" value="GAA1852147.1"/>
    <property type="molecule type" value="Genomic_DNA"/>
</dbReference>
<dbReference type="SUPFAM" id="SSF55961">
    <property type="entry name" value="Bet v1-like"/>
    <property type="match status" value="2"/>
</dbReference>
<organism evidence="2 3">
    <name type="scientific">Pseudonocardia ailaonensis</name>
    <dbReference type="NCBI Taxonomy" id="367279"/>
    <lineage>
        <taxon>Bacteria</taxon>
        <taxon>Bacillati</taxon>
        <taxon>Actinomycetota</taxon>
        <taxon>Actinomycetes</taxon>
        <taxon>Pseudonocardiales</taxon>
        <taxon>Pseudonocardiaceae</taxon>
        <taxon>Pseudonocardia</taxon>
    </lineage>
</organism>
<name>A0ABN2N4E7_9PSEU</name>
<dbReference type="RefSeq" id="WP_344417924.1">
    <property type="nucleotide sequence ID" value="NZ_BAAAQK010000009.1"/>
</dbReference>
<reference evidence="2 3" key="1">
    <citation type="journal article" date="2019" name="Int. J. Syst. Evol. Microbiol.">
        <title>The Global Catalogue of Microorganisms (GCM) 10K type strain sequencing project: providing services to taxonomists for standard genome sequencing and annotation.</title>
        <authorList>
            <consortium name="The Broad Institute Genomics Platform"/>
            <consortium name="The Broad Institute Genome Sequencing Center for Infectious Disease"/>
            <person name="Wu L."/>
            <person name="Ma J."/>
        </authorList>
    </citation>
    <scope>NUCLEOTIDE SEQUENCE [LARGE SCALE GENOMIC DNA]</scope>
    <source>
        <strain evidence="2 3">JCM 16009</strain>
    </source>
</reference>
<evidence type="ECO:0000259" key="1">
    <source>
        <dbReference type="Pfam" id="PF03364"/>
    </source>
</evidence>
<dbReference type="InterPro" id="IPR019587">
    <property type="entry name" value="Polyketide_cyclase/dehydratase"/>
</dbReference>
<dbReference type="InterPro" id="IPR023393">
    <property type="entry name" value="START-like_dom_sf"/>
</dbReference>
<dbReference type="InterPro" id="IPR005031">
    <property type="entry name" value="COQ10_START"/>
</dbReference>
<dbReference type="Pfam" id="PF03364">
    <property type="entry name" value="Polyketide_cyc"/>
    <property type="match status" value="1"/>
</dbReference>
<evidence type="ECO:0000313" key="2">
    <source>
        <dbReference type="EMBL" id="GAA1852147.1"/>
    </source>
</evidence>
<dbReference type="Pfam" id="PF10604">
    <property type="entry name" value="Polyketide_cyc2"/>
    <property type="match status" value="1"/>
</dbReference>
<sequence>MSTPAIALTHHTEHVLDIDAPPERVYPLVADVRNWPRIFPPTLHVELLEPPAPDGAGRAQERLRLWATANGEIKTWTSRRELDAGALRVRFRQDVSQAPVAGMAGEWIVTGREGGGSTVTLTHDFAAVGDDPDAVRWIEEAVERNSTSELGALRSAAEHGADSLSADFTDSVLVEGLEDPAEVFAFVDRADAWPERLPHVARVELIETTPGLQWLGLETRAPDGSTHHTRSARVVLGPDRIVYKQTELPALLSLHLGEWTFRAVGGGVLASSRHVITVRPERVTEILGPDAGPADALAYVRTALSKNSLTTLGHARELLGKGAR</sequence>
<comment type="caution">
    <text evidence="2">The sequence shown here is derived from an EMBL/GenBank/DDBJ whole genome shotgun (WGS) entry which is preliminary data.</text>
</comment>
<proteinExistence type="predicted"/>